<organism evidence="5 6">
    <name type="scientific">Acanthosepion pharaonis</name>
    <name type="common">Pharaoh cuttlefish</name>
    <name type="synonym">Sepia pharaonis</name>
    <dbReference type="NCBI Taxonomy" id="158019"/>
    <lineage>
        <taxon>Eukaryota</taxon>
        <taxon>Metazoa</taxon>
        <taxon>Spiralia</taxon>
        <taxon>Lophotrochozoa</taxon>
        <taxon>Mollusca</taxon>
        <taxon>Cephalopoda</taxon>
        <taxon>Coleoidea</taxon>
        <taxon>Decapodiformes</taxon>
        <taxon>Sepiida</taxon>
        <taxon>Sepiina</taxon>
        <taxon>Sepiidae</taxon>
        <taxon>Acanthosepion</taxon>
    </lineage>
</organism>
<protein>
    <submittedName>
        <fullName evidence="5">HSPBAP1</fullName>
    </submittedName>
</protein>
<evidence type="ECO:0000313" key="6">
    <source>
        <dbReference type="Proteomes" id="UP000597762"/>
    </source>
</evidence>
<dbReference type="Proteomes" id="UP000597762">
    <property type="component" value="Unassembled WGS sequence"/>
</dbReference>
<dbReference type="AlphaFoldDB" id="A0A812C397"/>
<reference evidence="5" key="1">
    <citation type="submission" date="2021-01" db="EMBL/GenBank/DDBJ databases">
        <authorList>
            <person name="Li R."/>
            <person name="Bekaert M."/>
        </authorList>
    </citation>
    <scope>NUCLEOTIDE SEQUENCE</scope>
    <source>
        <strain evidence="5">Farmed</strain>
    </source>
</reference>
<dbReference type="InterPro" id="IPR041667">
    <property type="entry name" value="Cupin_8"/>
</dbReference>
<dbReference type="SUPFAM" id="SSF51197">
    <property type="entry name" value="Clavaminate synthase-like"/>
    <property type="match status" value="1"/>
</dbReference>
<dbReference type="Pfam" id="PF13621">
    <property type="entry name" value="Cupin_8"/>
    <property type="match status" value="1"/>
</dbReference>
<evidence type="ECO:0000259" key="4">
    <source>
        <dbReference type="PROSITE" id="PS51184"/>
    </source>
</evidence>
<dbReference type="GO" id="GO:0005737">
    <property type="term" value="C:cytoplasm"/>
    <property type="evidence" value="ECO:0007669"/>
    <property type="project" value="UniProtKB-SubCell"/>
</dbReference>
<feature type="domain" description="JmjC" evidence="4">
    <location>
        <begin position="83"/>
        <end position="245"/>
    </location>
</feature>
<dbReference type="InterPro" id="IPR003347">
    <property type="entry name" value="JmjC_dom"/>
</dbReference>
<dbReference type="SMART" id="SM00558">
    <property type="entry name" value="JmjC"/>
    <property type="match status" value="1"/>
</dbReference>
<proteinExistence type="predicted"/>
<keyword evidence="6" id="KW-1185">Reference proteome</keyword>
<keyword evidence="2" id="KW-0963">Cytoplasm</keyword>
<name>A0A812C397_ACAPH</name>
<accession>A0A812C397</accession>
<sequence length="332" mass="38566">MIQEWEAAHWTPNHLASLAGDTKFNCRLQCRFCFQKAGAIQWEGECHHVMSSVAEFLSWIESKTDDDDKNPALSFYDPKIFWCYLDYKNLDSVVKEKGVINKAIDWSCFGLVEEEPFQNYVWLGSQGAHTPCHYDTYGFNLVVQLYGSKRWILFPPEDTENLYPTRIPYEESSVYSEVNIKNPDFNKHPKFKNSKPHVIILKAGQVLYVPWKWWHFAECLETSLSINTWLQLPEDNASRVEEAVARMIFSKWMTFNKNTDHWLNPNEDVESDDINAGYLSQTLYLLSHNPPRILTPQTQSTKYSDAKIPTPTDGSDKTEQFYCGSCVFCLKH</sequence>
<dbReference type="OrthoDB" id="47172at2759"/>
<evidence type="ECO:0000256" key="3">
    <source>
        <dbReference type="ARBA" id="ARBA00037342"/>
    </source>
</evidence>
<dbReference type="PANTHER" id="PTHR12461:SF43">
    <property type="entry name" value="HSPB1-ASSOCIATED PROTEIN 1"/>
    <property type="match status" value="1"/>
</dbReference>
<dbReference type="FunFam" id="2.60.120.650:FF:000018">
    <property type="entry name" value="HSPB1-associated protein 1 homolog"/>
    <property type="match status" value="1"/>
</dbReference>
<dbReference type="PROSITE" id="PS51184">
    <property type="entry name" value="JMJC"/>
    <property type="match status" value="1"/>
</dbReference>
<evidence type="ECO:0000313" key="5">
    <source>
        <dbReference type="EMBL" id="CAE1253838.1"/>
    </source>
</evidence>
<dbReference type="PANTHER" id="PTHR12461">
    <property type="entry name" value="HYPOXIA-INDUCIBLE FACTOR 1 ALPHA INHIBITOR-RELATED"/>
    <property type="match status" value="1"/>
</dbReference>
<comment type="function">
    <text evidence="3">May play a role in cellular stress response.</text>
</comment>
<comment type="caution">
    <text evidence="5">The sequence shown here is derived from an EMBL/GenBank/DDBJ whole genome shotgun (WGS) entry which is preliminary data.</text>
</comment>
<dbReference type="Gene3D" id="2.60.120.650">
    <property type="entry name" value="Cupin"/>
    <property type="match status" value="1"/>
</dbReference>
<comment type="subcellular location">
    <subcellularLocation>
        <location evidence="1">Cytoplasm</location>
    </subcellularLocation>
</comment>
<evidence type="ECO:0000256" key="2">
    <source>
        <dbReference type="ARBA" id="ARBA00022490"/>
    </source>
</evidence>
<dbReference type="EMBL" id="CAHIKZ030001121">
    <property type="protein sequence ID" value="CAE1253838.1"/>
    <property type="molecule type" value="Genomic_DNA"/>
</dbReference>
<evidence type="ECO:0000256" key="1">
    <source>
        <dbReference type="ARBA" id="ARBA00004496"/>
    </source>
</evidence>
<gene>
    <name evidence="5" type="ORF">SPHA_28640</name>
</gene>